<feature type="domain" description="Asl1-like glycosyl hydrolase catalytic" evidence="1">
    <location>
        <begin position="1"/>
        <end position="193"/>
    </location>
</feature>
<dbReference type="InterPro" id="IPR024655">
    <property type="entry name" value="Asl1_glyco_hydro_catalytic"/>
</dbReference>
<comment type="caution">
    <text evidence="2">The sequence shown here is derived from an EMBL/GenBank/DDBJ whole genome shotgun (WGS) entry which is preliminary data.</text>
</comment>
<sequence length="196" mass="21699">MLHGPGQVGDFQKNVKAGFSNAVLGFNEPNQSGQSVMSPGEAIGLWRQYIQPLKSQGYTLVSPACTNAPSGLTWQRDFVNGCSGCNIDAIATHFYGTDAQALIDHLVQYHNAFGRNIWLTEYACQDFSGRNQQCSPDKTASFMRTTQAFMESQSWMSHYAYFGVLFNQNLGGVDPVNRLIYDNSYPTNLGKQYLGI</sequence>
<evidence type="ECO:0000313" key="2">
    <source>
        <dbReference type="EMBL" id="TEB35499.1"/>
    </source>
</evidence>
<dbReference type="EMBL" id="QPFP01000007">
    <property type="protein sequence ID" value="TEB35499.1"/>
    <property type="molecule type" value="Genomic_DNA"/>
</dbReference>
<dbReference type="OrthoDB" id="5959761at2759"/>
<protein>
    <recommendedName>
        <fullName evidence="1">Asl1-like glycosyl hydrolase catalytic domain-containing protein</fullName>
    </recommendedName>
</protein>
<dbReference type="Pfam" id="PF11790">
    <property type="entry name" value="Glyco_hydro_cc"/>
    <property type="match status" value="1"/>
</dbReference>
<evidence type="ECO:0000259" key="1">
    <source>
        <dbReference type="Pfam" id="PF11790"/>
    </source>
</evidence>
<dbReference type="SUPFAM" id="SSF51445">
    <property type="entry name" value="(Trans)glycosidases"/>
    <property type="match status" value="1"/>
</dbReference>
<dbReference type="GO" id="GO:0071966">
    <property type="term" value="P:fungal-type cell wall polysaccharide metabolic process"/>
    <property type="evidence" value="ECO:0007669"/>
    <property type="project" value="TreeGrafter"/>
</dbReference>
<dbReference type="AlphaFoldDB" id="A0A4Y7TPP3"/>
<dbReference type="PANTHER" id="PTHR34154">
    <property type="entry name" value="ALKALI-SENSITIVE LINKAGE PROTEIN 1"/>
    <property type="match status" value="1"/>
</dbReference>
<keyword evidence="3" id="KW-1185">Reference proteome</keyword>
<dbReference type="STRING" id="71717.A0A4Y7TPP3"/>
<dbReference type="Proteomes" id="UP000298030">
    <property type="component" value="Unassembled WGS sequence"/>
</dbReference>
<dbReference type="GO" id="GO:0009277">
    <property type="term" value="C:fungal-type cell wall"/>
    <property type="evidence" value="ECO:0007669"/>
    <property type="project" value="TreeGrafter"/>
</dbReference>
<organism evidence="2 3">
    <name type="scientific">Coprinellus micaceus</name>
    <name type="common">Glistening ink-cap mushroom</name>
    <name type="synonym">Coprinus micaceus</name>
    <dbReference type="NCBI Taxonomy" id="71717"/>
    <lineage>
        <taxon>Eukaryota</taxon>
        <taxon>Fungi</taxon>
        <taxon>Dikarya</taxon>
        <taxon>Basidiomycota</taxon>
        <taxon>Agaricomycotina</taxon>
        <taxon>Agaricomycetes</taxon>
        <taxon>Agaricomycetidae</taxon>
        <taxon>Agaricales</taxon>
        <taxon>Agaricineae</taxon>
        <taxon>Psathyrellaceae</taxon>
        <taxon>Coprinellus</taxon>
    </lineage>
</organism>
<dbReference type="InterPro" id="IPR053183">
    <property type="entry name" value="ASL1"/>
</dbReference>
<dbReference type="PANTHER" id="PTHR34154:SF3">
    <property type="entry name" value="ALKALI-SENSITIVE LINKAGE PROTEIN 1"/>
    <property type="match status" value="1"/>
</dbReference>
<accession>A0A4Y7TPP3</accession>
<reference evidence="2 3" key="1">
    <citation type="journal article" date="2019" name="Nat. Ecol. Evol.">
        <title>Megaphylogeny resolves global patterns of mushroom evolution.</title>
        <authorList>
            <person name="Varga T."/>
            <person name="Krizsan K."/>
            <person name="Foldi C."/>
            <person name="Dima B."/>
            <person name="Sanchez-Garcia M."/>
            <person name="Sanchez-Ramirez S."/>
            <person name="Szollosi G.J."/>
            <person name="Szarkandi J.G."/>
            <person name="Papp V."/>
            <person name="Albert L."/>
            <person name="Andreopoulos W."/>
            <person name="Angelini C."/>
            <person name="Antonin V."/>
            <person name="Barry K.W."/>
            <person name="Bougher N.L."/>
            <person name="Buchanan P."/>
            <person name="Buyck B."/>
            <person name="Bense V."/>
            <person name="Catcheside P."/>
            <person name="Chovatia M."/>
            <person name="Cooper J."/>
            <person name="Damon W."/>
            <person name="Desjardin D."/>
            <person name="Finy P."/>
            <person name="Geml J."/>
            <person name="Haridas S."/>
            <person name="Hughes K."/>
            <person name="Justo A."/>
            <person name="Karasinski D."/>
            <person name="Kautmanova I."/>
            <person name="Kiss B."/>
            <person name="Kocsube S."/>
            <person name="Kotiranta H."/>
            <person name="LaButti K.M."/>
            <person name="Lechner B.E."/>
            <person name="Liimatainen K."/>
            <person name="Lipzen A."/>
            <person name="Lukacs Z."/>
            <person name="Mihaltcheva S."/>
            <person name="Morgado L.N."/>
            <person name="Niskanen T."/>
            <person name="Noordeloos M.E."/>
            <person name="Ohm R.A."/>
            <person name="Ortiz-Santana B."/>
            <person name="Ovrebo C."/>
            <person name="Racz N."/>
            <person name="Riley R."/>
            <person name="Savchenko A."/>
            <person name="Shiryaev A."/>
            <person name="Soop K."/>
            <person name="Spirin V."/>
            <person name="Szebenyi C."/>
            <person name="Tomsovsky M."/>
            <person name="Tulloss R.E."/>
            <person name="Uehling J."/>
            <person name="Grigoriev I.V."/>
            <person name="Vagvolgyi C."/>
            <person name="Papp T."/>
            <person name="Martin F.M."/>
            <person name="Miettinen O."/>
            <person name="Hibbett D.S."/>
            <person name="Nagy L.G."/>
        </authorList>
    </citation>
    <scope>NUCLEOTIDE SEQUENCE [LARGE SCALE GENOMIC DNA]</scope>
    <source>
        <strain evidence="2 3">FP101781</strain>
    </source>
</reference>
<dbReference type="InterPro" id="IPR017853">
    <property type="entry name" value="GH"/>
</dbReference>
<proteinExistence type="predicted"/>
<dbReference type="Gene3D" id="3.20.20.80">
    <property type="entry name" value="Glycosidases"/>
    <property type="match status" value="1"/>
</dbReference>
<evidence type="ECO:0000313" key="3">
    <source>
        <dbReference type="Proteomes" id="UP000298030"/>
    </source>
</evidence>
<gene>
    <name evidence="2" type="ORF">FA13DRAFT_1753117</name>
</gene>
<name>A0A4Y7TPP3_COPMI</name>